<evidence type="ECO:0000313" key="2">
    <source>
        <dbReference type="Proteomes" id="UP001239111"/>
    </source>
</evidence>
<dbReference type="EMBL" id="CM056741">
    <property type="protein sequence ID" value="KAJ8685424.1"/>
    <property type="molecule type" value="Genomic_DNA"/>
</dbReference>
<dbReference type="Proteomes" id="UP001239111">
    <property type="component" value="Chromosome 1"/>
</dbReference>
<reference evidence="1" key="1">
    <citation type="submission" date="2023-04" db="EMBL/GenBank/DDBJ databases">
        <title>A chromosome-level genome assembly of the parasitoid wasp Eretmocerus hayati.</title>
        <authorList>
            <person name="Zhong Y."/>
            <person name="Liu S."/>
            <person name="Liu Y."/>
        </authorList>
    </citation>
    <scope>NUCLEOTIDE SEQUENCE</scope>
    <source>
        <strain evidence="1">ZJU_SS_LIU_2023</strain>
    </source>
</reference>
<keyword evidence="2" id="KW-1185">Reference proteome</keyword>
<proteinExistence type="predicted"/>
<organism evidence="1 2">
    <name type="scientific">Eretmocerus hayati</name>
    <dbReference type="NCBI Taxonomy" id="131215"/>
    <lineage>
        <taxon>Eukaryota</taxon>
        <taxon>Metazoa</taxon>
        <taxon>Ecdysozoa</taxon>
        <taxon>Arthropoda</taxon>
        <taxon>Hexapoda</taxon>
        <taxon>Insecta</taxon>
        <taxon>Pterygota</taxon>
        <taxon>Neoptera</taxon>
        <taxon>Endopterygota</taxon>
        <taxon>Hymenoptera</taxon>
        <taxon>Apocrita</taxon>
        <taxon>Proctotrupomorpha</taxon>
        <taxon>Chalcidoidea</taxon>
        <taxon>Aphelinidae</taxon>
        <taxon>Aphelininae</taxon>
        <taxon>Eretmocerus</taxon>
    </lineage>
</organism>
<sequence length="158" mass="17739">MQDRVSRINNLIMYNLAQEDANDARMNDLFKVQSLLRNIKDVTIDGIKVRRTGLVREGESRPIFIEMCPHYGVMRVIGSKRSLRTGISVSTDLTKAQRDHLSSLRAEVSRINEAKGSGVKTIRYVKDKLDSSVAAMDKNVKLGSDGIPTVYQKMLAKD</sequence>
<protein>
    <submittedName>
        <fullName evidence="1">Uncharacterized protein</fullName>
    </submittedName>
</protein>
<gene>
    <name evidence="1" type="ORF">QAD02_021217</name>
</gene>
<name>A0ACC2PQ34_9HYME</name>
<evidence type="ECO:0000313" key="1">
    <source>
        <dbReference type="EMBL" id="KAJ8685424.1"/>
    </source>
</evidence>
<comment type="caution">
    <text evidence="1">The sequence shown here is derived from an EMBL/GenBank/DDBJ whole genome shotgun (WGS) entry which is preliminary data.</text>
</comment>
<accession>A0ACC2PQ34</accession>